<evidence type="ECO:0000313" key="2">
    <source>
        <dbReference type="EMBL" id="CDF89205.1"/>
    </source>
</evidence>
<dbReference type="AlphaFoldDB" id="A0A8J2T8I2"/>
<dbReference type="EMBL" id="HG316456">
    <property type="protein sequence ID" value="CDF89205.1"/>
    <property type="molecule type" value="Genomic_DNA"/>
</dbReference>
<evidence type="ECO:0000313" key="3">
    <source>
        <dbReference type="Proteomes" id="UP000019375"/>
    </source>
</evidence>
<gene>
    <name evidence="2" type="ORF">BN860_11650g</name>
</gene>
<accession>A0A8J2T8I2</accession>
<reference evidence="3" key="1">
    <citation type="journal article" date="2013" name="Genome Announc.">
        <title>Genome sequence of the food spoilage yeast Zygosaccharomyces bailii CLIB 213(T).</title>
        <authorList>
            <person name="Galeote V."/>
            <person name="Bigey F."/>
            <person name="Devillers H."/>
            <person name="Neuveglise C."/>
            <person name="Dequin S."/>
        </authorList>
    </citation>
    <scope>NUCLEOTIDE SEQUENCE [LARGE SCALE GENOMIC DNA]</scope>
    <source>
        <strain evidence="3">CLIB 213 / ATCC 58445 / CBS 680 / CCRC 21525 / NBRC 1098 / NCYC 1416 / NRRL Y-2227</strain>
    </source>
</reference>
<protein>
    <submittedName>
        <fullName evidence="2">ZYBA0S03-11650g1_1</fullName>
    </submittedName>
</protein>
<dbReference type="Proteomes" id="UP000019375">
    <property type="component" value="Unassembled WGS sequence"/>
</dbReference>
<dbReference type="OrthoDB" id="4035887at2759"/>
<feature type="region of interest" description="Disordered" evidence="1">
    <location>
        <begin position="86"/>
        <end position="109"/>
    </location>
</feature>
<evidence type="ECO:0000256" key="1">
    <source>
        <dbReference type="SAM" id="MobiDB-lite"/>
    </source>
</evidence>
<organism evidence="2 3">
    <name type="scientific">Zygosaccharomyces bailii (strain CLIB 213 / ATCC 58445 / CBS 680 / BCRC 21525 / NBRC 1098 / NCYC 1416 / NRRL Y-2227)</name>
    <dbReference type="NCBI Taxonomy" id="1333698"/>
    <lineage>
        <taxon>Eukaryota</taxon>
        <taxon>Fungi</taxon>
        <taxon>Dikarya</taxon>
        <taxon>Ascomycota</taxon>
        <taxon>Saccharomycotina</taxon>
        <taxon>Saccharomycetes</taxon>
        <taxon>Saccharomycetales</taxon>
        <taxon>Saccharomycetaceae</taxon>
        <taxon>Zygosaccharomyces</taxon>
    </lineage>
</organism>
<feature type="region of interest" description="Disordered" evidence="1">
    <location>
        <begin position="1"/>
        <end position="34"/>
    </location>
</feature>
<sequence>MYLMTQDKLRKGGDPNSEQSSGMENKLTFARPKKGPTNVLYKNLMGDKSLVRNVSFECANSSLAFTLNSGSKSDLRLVIGDELSKNDNRKRNPMSHFENNMNDTMRPRCPKYPVANKKYEDCRDDTSEDEIDELLRRELAEAFENDMFQRGGTFDNKWDDCNFFSCLPNNSNLNDPSSPHSKTSIDNDTSFCLGSRLQKEPEAFNLPVCGITETVDNAGLRFQLKQETWKLKSEMMGENNTTNSNKDDFCQASDEERTLTKTKYWTTNVDMQTKWAAEKLSRDWQTVRRFSLDPSGMRSKPLASRVKCICSEDGFQGRRLEIIIQDKFSSAPPLLRKVNTTAASAELSDYMESVVKTRNKHQESALQAIEDESLRDCLLIAKDNSNKIWSDSEKLEFA</sequence>
<keyword evidence="3" id="KW-1185">Reference proteome</keyword>
<proteinExistence type="predicted"/>
<name>A0A8J2T8I2_ZYGB2</name>